<dbReference type="InParanoid" id="E3JCD9"/>
<dbReference type="Gene3D" id="3.20.20.30">
    <property type="entry name" value="Luciferase-like domain"/>
    <property type="match status" value="1"/>
</dbReference>
<sequence length="356" mass="38072">MPFPLPLSVLDLVPVGTGVTPGDAIRNSLDLARRTEQLGFTRYWLAEHHGMPGIASAATALLIGQVAAATETIRVGSGGVMLPNHAPLVVAEQFGTLGAMFPGRIDLGLGRAPGTDQATARALRRITGRVLTEDEFPDQLAELTTFLAGAEFPRGHRLHGVTAFPRAEMPPIWLLGSSGYSAQVAGILSLPFAFAHHFSAQNTLPALELYRSSFRPSAGRERPYAMVAAAVLVADTDEHAQWLAGPIRLTMMRLRTGRPGTYPTPEEAEAYPWTDQEREVARQATASHVVGSPETVRRGLRDLLDATGADELMVTTNVHGHADRVHSYELLADLGKDLGSTRTPAGAVSEAARPTS</sequence>
<dbReference type="PANTHER" id="PTHR30137:SF6">
    <property type="entry name" value="LUCIFERASE-LIKE MONOOXYGENASE"/>
    <property type="match status" value="1"/>
</dbReference>
<evidence type="ECO:0000256" key="1">
    <source>
        <dbReference type="ARBA" id="ARBA00007789"/>
    </source>
</evidence>
<evidence type="ECO:0000313" key="3">
    <source>
        <dbReference type="EMBL" id="ADP84728.1"/>
    </source>
</evidence>
<dbReference type="STRING" id="298654.FraEuI1c_6759"/>
<dbReference type="CDD" id="cd00347">
    <property type="entry name" value="Flavin_utilizing_monoxygenases"/>
    <property type="match status" value="1"/>
</dbReference>
<evidence type="ECO:0000259" key="2">
    <source>
        <dbReference type="Pfam" id="PF00296"/>
    </source>
</evidence>
<dbReference type="InterPro" id="IPR050766">
    <property type="entry name" value="Bact_Lucif_Oxidored"/>
</dbReference>
<proteinExistence type="predicted"/>
<keyword evidence="4" id="KW-1185">Reference proteome</keyword>
<accession>E3JCD9</accession>
<dbReference type="PANTHER" id="PTHR30137">
    <property type="entry name" value="LUCIFERASE-LIKE MONOOXYGENASE"/>
    <property type="match status" value="1"/>
</dbReference>
<dbReference type="HOGENOM" id="CLU_027853_9_0_11"/>
<dbReference type="GO" id="GO:0005829">
    <property type="term" value="C:cytosol"/>
    <property type="evidence" value="ECO:0007669"/>
    <property type="project" value="TreeGrafter"/>
</dbReference>
<dbReference type="Pfam" id="PF00296">
    <property type="entry name" value="Bac_luciferase"/>
    <property type="match status" value="1"/>
</dbReference>
<dbReference type="EMBL" id="CP002299">
    <property type="protein sequence ID" value="ADP84728.1"/>
    <property type="molecule type" value="Genomic_DNA"/>
</dbReference>
<comment type="similarity">
    <text evidence="1">To bacterial alkanal monooxygenase alpha and beta chains.</text>
</comment>
<dbReference type="KEGG" id="fri:FraEuI1c_6759"/>
<dbReference type="FunFam" id="3.20.20.30:FF:000002">
    <property type="entry name" value="LLM class flavin-dependent oxidoreductase"/>
    <property type="match status" value="1"/>
</dbReference>
<reference evidence="3 4" key="1">
    <citation type="submission" date="2010-10" db="EMBL/GenBank/DDBJ databases">
        <title>Complete sequence of Frankia sp. EuI1c.</title>
        <authorList>
            <consortium name="US DOE Joint Genome Institute"/>
            <person name="Lucas S."/>
            <person name="Copeland A."/>
            <person name="Lapidus A."/>
            <person name="Cheng J.-F."/>
            <person name="Bruce D."/>
            <person name="Goodwin L."/>
            <person name="Pitluck S."/>
            <person name="Chertkov O."/>
            <person name="Detter J.C."/>
            <person name="Han C."/>
            <person name="Tapia R."/>
            <person name="Land M."/>
            <person name="Hauser L."/>
            <person name="Jeffries C."/>
            <person name="Kyrpides N."/>
            <person name="Ivanova N."/>
            <person name="Mikhailova N."/>
            <person name="Beauchemin N."/>
            <person name="Sen A."/>
            <person name="Sur S.A."/>
            <person name="Gtari M."/>
            <person name="Wall L."/>
            <person name="Tisa L."/>
            <person name="Woyke T."/>
        </authorList>
    </citation>
    <scope>NUCLEOTIDE SEQUENCE [LARGE SCALE GENOMIC DNA]</scope>
    <source>
        <strain evidence="4">DSM 45817 / CECT 9037 / EuI1c</strain>
    </source>
</reference>
<dbReference type="InterPro" id="IPR036661">
    <property type="entry name" value="Luciferase-like_sf"/>
</dbReference>
<dbReference type="AlphaFoldDB" id="E3JCD9"/>
<protein>
    <submittedName>
        <fullName evidence="3">Luciferase family oxidoreductase, group 1</fullName>
    </submittedName>
</protein>
<name>E3JCD9_PSEI1</name>
<dbReference type="SUPFAM" id="SSF51679">
    <property type="entry name" value="Bacterial luciferase-like"/>
    <property type="match status" value="1"/>
</dbReference>
<dbReference type="InterPro" id="IPR011251">
    <property type="entry name" value="Luciferase-like_dom"/>
</dbReference>
<dbReference type="NCBIfam" id="TIGR03558">
    <property type="entry name" value="oxido_grp_1"/>
    <property type="match status" value="1"/>
</dbReference>
<gene>
    <name evidence="3" type="ordered locus">FraEuI1c_6759</name>
</gene>
<organism evidence="3 4">
    <name type="scientific">Pseudofrankia inefficax (strain DSM 45817 / CECT 9037 / DDB 130130 / EuI1c)</name>
    <name type="common">Frankia inefficax</name>
    <dbReference type="NCBI Taxonomy" id="298654"/>
    <lineage>
        <taxon>Bacteria</taxon>
        <taxon>Bacillati</taxon>
        <taxon>Actinomycetota</taxon>
        <taxon>Actinomycetes</taxon>
        <taxon>Frankiales</taxon>
        <taxon>Frankiaceae</taxon>
        <taxon>Pseudofrankia</taxon>
    </lineage>
</organism>
<dbReference type="eggNOG" id="COG2141">
    <property type="taxonomic scope" value="Bacteria"/>
</dbReference>
<feature type="domain" description="Luciferase-like" evidence="2">
    <location>
        <begin position="13"/>
        <end position="310"/>
    </location>
</feature>
<evidence type="ECO:0000313" key="4">
    <source>
        <dbReference type="Proteomes" id="UP000002484"/>
    </source>
</evidence>
<dbReference type="Proteomes" id="UP000002484">
    <property type="component" value="Chromosome"/>
</dbReference>
<dbReference type="GO" id="GO:0016705">
    <property type="term" value="F:oxidoreductase activity, acting on paired donors, with incorporation or reduction of molecular oxygen"/>
    <property type="evidence" value="ECO:0007669"/>
    <property type="project" value="InterPro"/>
</dbReference>
<dbReference type="InterPro" id="IPR019949">
    <property type="entry name" value="CmoO-like"/>
</dbReference>